<dbReference type="InParanoid" id="A0A3N4LK55"/>
<name>A0A3N4LK55_9PEZI</name>
<dbReference type="Gene3D" id="1.10.3580.10">
    <property type="entry name" value="ATP12 ATPase"/>
    <property type="match status" value="1"/>
</dbReference>
<dbReference type="PANTHER" id="PTHR21013">
    <property type="entry name" value="ATP SYNTHASE MITOCHONDRIAL F1 COMPLEX ASSEMBLY FACTOR 2/ATP12 PROTEIN, MITOCHONDRIAL PRECURSOR"/>
    <property type="match status" value="1"/>
</dbReference>
<dbReference type="PANTHER" id="PTHR21013:SF10">
    <property type="entry name" value="ATP SYNTHASE MITOCHONDRIAL F1 COMPLEX ASSEMBLY FACTOR 2"/>
    <property type="match status" value="1"/>
</dbReference>
<dbReference type="InterPro" id="IPR011419">
    <property type="entry name" value="ATP12_ATP_synth-F1-assembly"/>
</dbReference>
<evidence type="ECO:0000256" key="5">
    <source>
        <dbReference type="ARBA" id="ARBA00023186"/>
    </source>
</evidence>
<keyword evidence="3" id="KW-0809">Transit peptide</keyword>
<evidence type="ECO:0000256" key="2">
    <source>
        <dbReference type="ARBA" id="ARBA00008231"/>
    </source>
</evidence>
<dbReference type="EMBL" id="ML121547">
    <property type="protein sequence ID" value="RPB23287.1"/>
    <property type="molecule type" value="Genomic_DNA"/>
</dbReference>
<gene>
    <name evidence="6" type="ORF">L211DRAFT_809480</name>
</gene>
<evidence type="ECO:0000313" key="6">
    <source>
        <dbReference type="EMBL" id="RPB23287.1"/>
    </source>
</evidence>
<evidence type="ECO:0008006" key="8">
    <source>
        <dbReference type="Google" id="ProtNLM"/>
    </source>
</evidence>
<dbReference type="FunCoup" id="A0A3N4LK55">
    <property type="interactions" value="682"/>
</dbReference>
<keyword evidence="4" id="KW-0496">Mitochondrion</keyword>
<keyword evidence="5" id="KW-0143">Chaperone</keyword>
<accession>A0A3N4LK55</accession>
<dbReference type="Pfam" id="PF07542">
    <property type="entry name" value="ATP12"/>
    <property type="match status" value="1"/>
</dbReference>
<evidence type="ECO:0000256" key="3">
    <source>
        <dbReference type="ARBA" id="ARBA00022946"/>
    </source>
</evidence>
<dbReference type="AlphaFoldDB" id="A0A3N4LK55"/>
<proteinExistence type="inferred from homology"/>
<dbReference type="GO" id="GO:0033615">
    <property type="term" value="P:mitochondrial proton-transporting ATP synthase complex assembly"/>
    <property type="evidence" value="ECO:0007669"/>
    <property type="project" value="TreeGrafter"/>
</dbReference>
<dbReference type="STRING" id="1051890.A0A3N4LK55"/>
<evidence type="ECO:0000313" key="7">
    <source>
        <dbReference type="Proteomes" id="UP000267821"/>
    </source>
</evidence>
<evidence type="ECO:0000256" key="4">
    <source>
        <dbReference type="ARBA" id="ARBA00023128"/>
    </source>
</evidence>
<dbReference type="GO" id="GO:0005739">
    <property type="term" value="C:mitochondrion"/>
    <property type="evidence" value="ECO:0007669"/>
    <property type="project" value="UniProtKB-SubCell"/>
</dbReference>
<dbReference type="InterPro" id="IPR023335">
    <property type="entry name" value="ATP12_ortho_dom_sf"/>
</dbReference>
<dbReference type="InterPro" id="IPR042272">
    <property type="entry name" value="ATP12_ATP_synth-F1-assembly_N"/>
</dbReference>
<comment type="similarity">
    <text evidence="2">Belongs to the ATP12 family.</text>
</comment>
<dbReference type="Proteomes" id="UP000267821">
    <property type="component" value="Unassembled WGS sequence"/>
</dbReference>
<comment type="subcellular location">
    <subcellularLocation>
        <location evidence="1">Mitochondrion</location>
    </subcellularLocation>
</comment>
<protein>
    <recommendedName>
        <fullName evidence="8">ATP12-domain-containing protein</fullName>
    </recommendedName>
</protein>
<evidence type="ECO:0000256" key="1">
    <source>
        <dbReference type="ARBA" id="ARBA00004173"/>
    </source>
</evidence>
<sequence>MPDGTLIPHLDSRPLKTPQKQLLALPKRKAHLAQLIAHEWNLLTSTAQATRAYLLPITSLASRVIDLPHTGNYEKARNDIVDMCMKYLDTDTLLCLHPPPNMYMVSEHVGEDGRDGENTLRGRQLKVLADTLTWIEGNVFPGIVIHPLDTAQGFLATTPQPQVTKDRIRRWIEERDDWELVGLERCVVSAKSLLVGIRLVAGWGGDHDKPTSLPTSKEEREEGMDNMWGIEEAAQAATLEVCWQTGQWGEVEDTHDVEKEDVRRGLGAGWCLVINS</sequence>
<keyword evidence="7" id="KW-1185">Reference proteome</keyword>
<organism evidence="6 7">
    <name type="scientific">Terfezia boudieri ATCC MYA-4762</name>
    <dbReference type="NCBI Taxonomy" id="1051890"/>
    <lineage>
        <taxon>Eukaryota</taxon>
        <taxon>Fungi</taxon>
        <taxon>Dikarya</taxon>
        <taxon>Ascomycota</taxon>
        <taxon>Pezizomycotina</taxon>
        <taxon>Pezizomycetes</taxon>
        <taxon>Pezizales</taxon>
        <taxon>Pezizaceae</taxon>
        <taxon>Terfezia</taxon>
    </lineage>
</organism>
<dbReference type="Gene3D" id="3.30.2180.10">
    <property type="entry name" value="ATP12-like"/>
    <property type="match status" value="1"/>
</dbReference>
<dbReference type="SUPFAM" id="SSF160909">
    <property type="entry name" value="ATP12-like"/>
    <property type="match status" value="1"/>
</dbReference>
<dbReference type="OrthoDB" id="5322896at2759"/>
<reference evidence="6 7" key="1">
    <citation type="journal article" date="2018" name="Nat. Ecol. Evol.">
        <title>Pezizomycetes genomes reveal the molecular basis of ectomycorrhizal truffle lifestyle.</title>
        <authorList>
            <person name="Murat C."/>
            <person name="Payen T."/>
            <person name="Noel B."/>
            <person name="Kuo A."/>
            <person name="Morin E."/>
            <person name="Chen J."/>
            <person name="Kohler A."/>
            <person name="Krizsan K."/>
            <person name="Balestrini R."/>
            <person name="Da Silva C."/>
            <person name="Montanini B."/>
            <person name="Hainaut M."/>
            <person name="Levati E."/>
            <person name="Barry K.W."/>
            <person name="Belfiori B."/>
            <person name="Cichocki N."/>
            <person name="Clum A."/>
            <person name="Dockter R.B."/>
            <person name="Fauchery L."/>
            <person name="Guy J."/>
            <person name="Iotti M."/>
            <person name="Le Tacon F."/>
            <person name="Lindquist E.A."/>
            <person name="Lipzen A."/>
            <person name="Malagnac F."/>
            <person name="Mello A."/>
            <person name="Molinier V."/>
            <person name="Miyauchi S."/>
            <person name="Poulain J."/>
            <person name="Riccioni C."/>
            <person name="Rubini A."/>
            <person name="Sitrit Y."/>
            <person name="Splivallo R."/>
            <person name="Traeger S."/>
            <person name="Wang M."/>
            <person name="Zifcakova L."/>
            <person name="Wipf D."/>
            <person name="Zambonelli A."/>
            <person name="Paolocci F."/>
            <person name="Nowrousian M."/>
            <person name="Ottonello S."/>
            <person name="Baldrian P."/>
            <person name="Spatafora J.W."/>
            <person name="Henrissat B."/>
            <person name="Nagy L.G."/>
            <person name="Aury J.M."/>
            <person name="Wincker P."/>
            <person name="Grigoriev I.V."/>
            <person name="Bonfante P."/>
            <person name="Martin F.M."/>
        </authorList>
    </citation>
    <scope>NUCLEOTIDE SEQUENCE [LARGE SCALE GENOMIC DNA]</scope>
    <source>
        <strain evidence="6 7">ATCC MYA-4762</strain>
    </source>
</reference>